<protein>
    <submittedName>
        <fullName evidence="2">Uncharacterized protein</fullName>
    </submittedName>
</protein>
<keyword evidence="1" id="KW-0812">Transmembrane</keyword>
<evidence type="ECO:0000313" key="3">
    <source>
        <dbReference type="Proteomes" id="UP000008207"/>
    </source>
</evidence>
<dbReference type="Proteomes" id="UP000008207">
    <property type="component" value="Chromosome"/>
</dbReference>
<dbReference type="RefSeq" id="WP_015932871.1">
    <property type="nucleotide sequence ID" value="NC_011894.1"/>
</dbReference>
<gene>
    <name evidence="2" type="ordered locus">Mnod_6529</name>
</gene>
<dbReference type="EMBL" id="CP001349">
    <property type="protein sequence ID" value="ACL61298.1"/>
    <property type="molecule type" value="Genomic_DNA"/>
</dbReference>
<organism evidence="2 3">
    <name type="scientific">Methylobacterium nodulans (strain LMG 21967 / CNCM I-2342 / ORS 2060)</name>
    <dbReference type="NCBI Taxonomy" id="460265"/>
    <lineage>
        <taxon>Bacteria</taxon>
        <taxon>Pseudomonadati</taxon>
        <taxon>Pseudomonadota</taxon>
        <taxon>Alphaproteobacteria</taxon>
        <taxon>Hyphomicrobiales</taxon>
        <taxon>Methylobacteriaceae</taxon>
        <taxon>Methylobacterium</taxon>
    </lineage>
</organism>
<keyword evidence="1" id="KW-0472">Membrane</keyword>
<dbReference type="STRING" id="460265.Mnod_6529"/>
<keyword evidence="3" id="KW-1185">Reference proteome</keyword>
<evidence type="ECO:0000256" key="1">
    <source>
        <dbReference type="SAM" id="Phobius"/>
    </source>
</evidence>
<dbReference type="HOGENOM" id="CLU_140976_0_0_5"/>
<accession>B8IDD2</accession>
<feature type="transmembrane region" description="Helical" evidence="1">
    <location>
        <begin position="45"/>
        <end position="65"/>
    </location>
</feature>
<dbReference type="eggNOG" id="ENOG5031VPA">
    <property type="taxonomic scope" value="Bacteria"/>
</dbReference>
<proteinExistence type="predicted"/>
<reference evidence="2 3" key="1">
    <citation type="submission" date="2009-01" db="EMBL/GenBank/DDBJ databases">
        <title>Complete sequence of chromosome of Methylobacterium nodulans ORS 2060.</title>
        <authorList>
            <consortium name="US DOE Joint Genome Institute"/>
            <person name="Lucas S."/>
            <person name="Copeland A."/>
            <person name="Lapidus A."/>
            <person name="Glavina del Rio T."/>
            <person name="Dalin E."/>
            <person name="Tice H."/>
            <person name="Bruce D."/>
            <person name="Goodwin L."/>
            <person name="Pitluck S."/>
            <person name="Sims D."/>
            <person name="Brettin T."/>
            <person name="Detter J.C."/>
            <person name="Han C."/>
            <person name="Larimer F."/>
            <person name="Land M."/>
            <person name="Hauser L."/>
            <person name="Kyrpides N."/>
            <person name="Ivanova N."/>
            <person name="Marx C.J."/>
            <person name="Richardson P."/>
        </authorList>
    </citation>
    <scope>NUCLEOTIDE SEQUENCE [LARGE SCALE GENOMIC DNA]</scope>
    <source>
        <strain evidence="3">LMG 21967 / CNCM I-2342 / ORS 2060</strain>
    </source>
</reference>
<dbReference type="AlphaFoldDB" id="B8IDD2"/>
<dbReference type="KEGG" id="mno:Mnod_6529"/>
<name>B8IDD2_METNO</name>
<evidence type="ECO:0000313" key="2">
    <source>
        <dbReference type="EMBL" id="ACL61298.1"/>
    </source>
</evidence>
<keyword evidence="1" id="KW-1133">Transmembrane helix</keyword>
<sequence length="158" mass="17030">MHNAWLHRHGDGSIHYTHCCTEAVECLPAFERPDLPRKAGARLRAAAGAAVAALGLATVAFWITMLSTPPVSRAALPPKADLCWTAGHAVRTAIDAEVARRARIGSAPGQAEFNGLLLWTRSAESACAAGRTREALREFKALEQMIAARSVRHEPEED</sequence>